<keyword evidence="6 7" id="KW-0472">Membrane</keyword>
<evidence type="ECO:0000256" key="1">
    <source>
        <dbReference type="ARBA" id="ARBA00004651"/>
    </source>
</evidence>
<organism evidence="10 11">
    <name type="scientific">Aquimarina litoralis</name>
    <dbReference type="NCBI Taxonomy" id="584605"/>
    <lineage>
        <taxon>Bacteria</taxon>
        <taxon>Pseudomonadati</taxon>
        <taxon>Bacteroidota</taxon>
        <taxon>Flavobacteriia</taxon>
        <taxon>Flavobacteriales</taxon>
        <taxon>Flavobacteriaceae</taxon>
        <taxon>Aquimarina</taxon>
    </lineage>
</organism>
<evidence type="ECO:0000259" key="8">
    <source>
        <dbReference type="Pfam" id="PF02687"/>
    </source>
</evidence>
<dbReference type="RefSeq" id="WP_343910195.1">
    <property type="nucleotide sequence ID" value="NZ_BAAAGE010000001.1"/>
</dbReference>
<evidence type="ECO:0000313" key="10">
    <source>
        <dbReference type="EMBL" id="GAA0713358.1"/>
    </source>
</evidence>
<dbReference type="InterPro" id="IPR003838">
    <property type="entry name" value="ABC3_permease_C"/>
</dbReference>
<keyword evidence="5 7" id="KW-1133">Transmembrane helix</keyword>
<dbReference type="InterPro" id="IPR051447">
    <property type="entry name" value="Lipoprotein-release_system"/>
</dbReference>
<accession>A0ABN1IH10</accession>
<protein>
    <submittedName>
        <fullName evidence="10">ABC transporter permease</fullName>
    </submittedName>
</protein>
<comment type="similarity">
    <text evidence="2">Belongs to the ABC-4 integral membrane protein family. LolC/E subfamily.</text>
</comment>
<evidence type="ECO:0000259" key="9">
    <source>
        <dbReference type="Pfam" id="PF12704"/>
    </source>
</evidence>
<keyword evidence="4 7" id="KW-0812">Transmembrane</keyword>
<name>A0ABN1IH10_9FLAO</name>
<evidence type="ECO:0000313" key="11">
    <source>
        <dbReference type="Proteomes" id="UP001501758"/>
    </source>
</evidence>
<comment type="caution">
    <text evidence="10">The sequence shown here is derived from an EMBL/GenBank/DDBJ whole genome shotgun (WGS) entry which is preliminary data.</text>
</comment>
<evidence type="ECO:0000256" key="2">
    <source>
        <dbReference type="ARBA" id="ARBA00005236"/>
    </source>
</evidence>
<evidence type="ECO:0000256" key="4">
    <source>
        <dbReference type="ARBA" id="ARBA00022692"/>
    </source>
</evidence>
<keyword evidence="11" id="KW-1185">Reference proteome</keyword>
<keyword evidence="3" id="KW-1003">Cell membrane</keyword>
<feature type="domain" description="ABC3 transporter permease C-terminal" evidence="8">
    <location>
        <begin position="278"/>
        <end position="394"/>
    </location>
</feature>
<feature type="transmembrane region" description="Helical" evidence="7">
    <location>
        <begin position="367"/>
        <end position="390"/>
    </location>
</feature>
<dbReference type="PANTHER" id="PTHR30489:SF0">
    <property type="entry name" value="LIPOPROTEIN-RELEASING SYSTEM TRANSMEMBRANE PROTEIN LOLE"/>
    <property type="match status" value="1"/>
</dbReference>
<comment type="subcellular location">
    <subcellularLocation>
        <location evidence="1">Cell membrane</location>
        <topology evidence="1">Multi-pass membrane protein</topology>
    </subcellularLocation>
</comment>
<feature type="transmembrane region" description="Helical" evidence="7">
    <location>
        <begin position="21"/>
        <end position="49"/>
    </location>
</feature>
<feature type="transmembrane region" description="Helical" evidence="7">
    <location>
        <begin position="321"/>
        <end position="347"/>
    </location>
</feature>
<sequence length="401" mass="44566">MKFPFYIAKRYLFSPGSSNAINIITGIAAAGVVIGAMSLFLVLCGFAGLKDFSLQFSSYFDPDLKLFPSNGKTFTFTEDHKKKLSDLEGVLSFSEVIEERVFLEFKDKQKTGFIKGVDTNYKEVIATDSIVFAGEWLTGNDAQVVAGYGISKELGMGVEQIYTNFLNIYVPKPGKGIPKDPSKAFRKKAVVNTGIYTVNEDLDKKYVFATINEARELLNLPKDQVTNIELKLSPGTDEDTVREQMIALFEDKIIVKNRIQLNDTLYRMLNTENLASYLVITLIAIIALFNVAGAIIMMIIDKKMNIQTLYNLGATLPKIRQVFLFQGSLMTILGTLLGLLLGFIIIVCQQQFGLLMITPSLPYPTKITVMSFIIVFLTITVIGIVASLLASSRINQRLVSF</sequence>
<feature type="domain" description="MacB-like periplasmic core" evidence="9">
    <location>
        <begin position="25"/>
        <end position="247"/>
    </location>
</feature>
<evidence type="ECO:0000256" key="3">
    <source>
        <dbReference type="ARBA" id="ARBA00022475"/>
    </source>
</evidence>
<dbReference type="InterPro" id="IPR025857">
    <property type="entry name" value="MacB_PCD"/>
</dbReference>
<evidence type="ECO:0000256" key="6">
    <source>
        <dbReference type="ARBA" id="ARBA00023136"/>
    </source>
</evidence>
<dbReference type="Proteomes" id="UP001501758">
    <property type="component" value="Unassembled WGS sequence"/>
</dbReference>
<reference evidence="11" key="1">
    <citation type="journal article" date="2019" name="Int. J. Syst. Evol. Microbiol.">
        <title>The Global Catalogue of Microorganisms (GCM) 10K type strain sequencing project: providing services to taxonomists for standard genome sequencing and annotation.</title>
        <authorList>
            <consortium name="The Broad Institute Genomics Platform"/>
            <consortium name="The Broad Institute Genome Sequencing Center for Infectious Disease"/>
            <person name="Wu L."/>
            <person name="Ma J."/>
        </authorList>
    </citation>
    <scope>NUCLEOTIDE SEQUENCE [LARGE SCALE GENOMIC DNA]</scope>
    <source>
        <strain evidence="11">JCM 15974</strain>
    </source>
</reference>
<evidence type="ECO:0000256" key="5">
    <source>
        <dbReference type="ARBA" id="ARBA00022989"/>
    </source>
</evidence>
<dbReference type="Pfam" id="PF12704">
    <property type="entry name" value="MacB_PCD"/>
    <property type="match status" value="1"/>
</dbReference>
<dbReference type="EMBL" id="BAAAGE010000001">
    <property type="protein sequence ID" value="GAA0713358.1"/>
    <property type="molecule type" value="Genomic_DNA"/>
</dbReference>
<evidence type="ECO:0000256" key="7">
    <source>
        <dbReference type="SAM" id="Phobius"/>
    </source>
</evidence>
<proteinExistence type="inferred from homology"/>
<dbReference type="Pfam" id="PF02687">
    <property type="entry name" value="FtsX"/>
    <property type="match status" value="1"/>
</dbReference>
<gene>
    <name evidence="10" type="ORF">GCM10009430_05040</name>
</gene>
<dbReference type="PANTHER" id="PTHR30489">
    <property type="entry name" value="LIPOPROTEIN-RELEASING SYSTEM TRANSMEMBRANE PROTEIN LOLE"/>
    <property type="match status" value="1"/>
</dbReference>
<feature type="transmembrane region" description="Helical" evidence="7">
    <location>
        <begin position="274"/>
        <end position="300"/>
    </location>
</feature>